<keyword evidence="4" id="KW-0847">Vitamin C</keyword>
<keyword evidence="12" id="KW-1185">Reference proteome</keyword>
<evidence type="ECO:0000259" key="10">
    <source>
        <dbReference type="PROSITE" id="PS51471"/>
    </source>
</evidence>
<dbReference type="InterPro" id="IPR019601">
    <property type="entry name" value="Oxoglutarate/Fe-dep_Oase_C"/>
</dbReference>
<comment type="caution">
    <text evidence="11">The sequence shown here is derived from an EMBL/GenBank/DDBJ whole genome shotgun (WGS) entry which is preliminary data.</text>
</comment>
<evidence type="ECO:0000313" key="11">
    <source>
        <dbReference type="EMBL" id="KAF9508132.1"/>
    </source>
</evidence>
<dbReference type="PROSITE" id="PS51471">
    <property type="entry name" value="FE2OG_OXY"/>
    <property type="match status" value="1"/>
</dbReference>
<keyword evidence="5" id="KW-0223">Dioxygenase</keyword>
<accession>A0A9P6DNN7</accession>
<dbReference type="Pfam" id="PF13661">
    <property type="entry name" value="2OG-FeII_Oxy_4"/>
    <property type="match status" value="1"/>
</dbReference>
<keyword evidence="7" id="KW-0408">Iron</keyword>
<organism evidence="11 12">
    <name type="scientific">Hydnum rufescens UP504</name>
    <dbReference type="NCBI Taxonomy" id="1448309"/>
    <lineage>
        <taxon>Eukaryota</taxon>
        <taxon>Fungi</taxon>
        <taxon>Dikarya</taxon>
        <taxon>Basidiomycota</taxon>
        <taxon>Agaricomycotina</taxon>
        <taxon>Agaricomycetes</taxon>
        <taxon>Cantharellales</taxon>
        <taxon>Hydnaceae</taxon>
        <taxon>Hydnum</taxon>
    </lineage>
</organism>
<protein>
    <recommendedName>
        <fullName evidence="10">Fe2OG dioxygenase domain-containing protein</fullName>
    </recommendedName>
</protein>
<dbReference type="SMART" id="SM00702">
    <property type="entry name" value="P4Hc"/>
    <property type="match status" value="1"/>
</dbReference>
<dbReference type="InterPro" id="IPR051842">
    <property type="entry name" value="uS12_prolyl_hydroxylase"/>
</dbReference>
<dbReference type="GO" id="GO:0031543">
    <property type="term" value="F:peptidyl-proline dioxygenase activity"/>
    <property type="evidence" value="ECO:0007669"/>
    <property type="project" value="TreeGrafter"/>
</dbReference>
<reference evidence="11" key="1">
    <citation type="journal article" date="2020" name="Nat. Commun.">
        <title>Large-scale genome sequencing of mycorrhizal fungi provides insights into the early evolution of symbiotic traits.</title>
        <authorList>
            <person name="Miyauchi S."/>
            <person name="Kiss E."/>
            <person name="Kuo A."/>
            <person name="Drula E."/>
            <person name="Kohler A."/>
            <person name="Sanchez-Garcia M."/>
            <person name="Morin E."/>
            <person name="Andreopoulos B."/>
            <person name="Barry K.W."/>
            <person name="Bonito G."/>
            <person name="Buee M."/>
            <person name="Carver A."/>
            <person name="Chen C."/>
            <person name="Cichocki N."/>
            <person name="Clum A."/>
            <person name="Culley D."/>
            <person name="Crous P.W."/>
            <person name="Fauchery L."/>
            <person name="Girlanda M."/>
            <person name="Hayes R.D."/>
            <person name="Keri Z."/>
            <person name="LaButti K."/>
            <person name="Lipzen A."/>
            <person name="Lombard V."/>
            <person name="Magnuson J."/>
            <person name="Maillard F."/>
            <person name="Murat C."/>
            <person name="Nolan M."/>
            <person name="Ohm R.A."/>
            <person name="Pangilinan J."/>
            <person name="Pereira M.F."/>
            <person name="Perotto S."/>
            <person name="Peter M."/>
            <person name="Pfister S."/>
            <person name="Riley R."/>
            <person name="Sitrit Y."/>
            <person name="Stielow J.B."/>
            <person name="Szollosi G."/>
            <person name="Zifcakova L."/>
            <person name="Stursova M."/>
            <person name="Spatafora J.W."/>
            <person name="Tedersoo L."/>
            <person name="Vaario L.M."/>
            <person name="Yamada A."/>
            <person name="Yan M."/>
            <person name="Wang P."/>
            <person name="Xu J."/>
            <person name="Bruns T."/>
            <person name="Baldrian P."/>
            <person name="Vilgalys R."/>
            <person name="Dunand C."/>
            <person name="Henrissat B."/>
            <person name="Grigoriev I.V."/>
            <person name="Hibbett D."/>
            <person name="Nagy L.G."/>
            <person name="Martin F.M."/>
        </authorList>
    </citation>
    <scope>NUCLEOTIDE SEQUENCE</scope>
    <source>
        <strain evidence="11">UP504</strain>
    </source>
</reference>
<evidence type="ECO:0000256" key="6">
    <source>
        <dbReference type="ARBA" id="ARBA00023002"/>
    </source>
</evidence>
<evidence type="ECO:0000256" key="4">
    <source>
        <dbReference type="ARBA" id="ARBA00022896"/>
    </source>
</evidence>
<evidence type="ECO:0000256" key="8">
    <source>
        <dbReference type="ARBA" id="ARBA00047444"/>
    </source>
</evidence>
<comment type="similarity">
    <text evidence="2">Belongs to the TPA1 family.</text>
</comment>
<dbReference type="InterPro" id="IPR006620">
    <property type="entry name" value="Pro_4_hyd_alph"/>
</dbReference>
<dbReference type="GO" id="GO:0005506">
    <property type="term" value="F:iron ion binding"/>
    <property type="evidence" value="ECO:0007669"/>
    <property type="project" value="InterPro"/>
</dbReference>
<evidence type="ECO:0000256" key="9">
    <source>
        <dbReference type="SAM" id="MobiDB-lite"/>
    </source>
</evidence>
<dbReference type="InterPro" id="IPR005123">
    <property type="entry name" value="Oxoglu/Fe-dep_dioxygenase_dom"/>
</dbReference>
<feature type="region of interest" description="Disordered" evidence="9">
    <location>
        <begin position="403"/>
        <end position="428"/>
    </location>
</feature>
<dbReference type="GO" id="GO:0006449">
    <property type="term" value="P:regulation of translational termination"/>
    <property type="evidence" value="ECO:0007669"/>
    <property type="project" value="TreeGrafter"/>
</dbReference>
<dbReference type="PANTHER" id="PTHR12117">
    <property type="entry name" value="HISTONE ACETYLTRANSFERASE COMPLEX"/>
    <property type="match status" value="1"/>
</dbReference>
<proteinExistence type="inferred from homology"/>
<feature type="compositionally biased region" description="Low complexity" evidence="9">
    <location>
        <begin position="16"/>
        <end position="28"/>
    </location>
</feature>
<sequence length="643" mass="70444">MRTLARFRPGIGSWVSESSSSSAPASFDDAPEIGLAIGGREASRRETRDALLRASGSSPNSARPYNRTRSSFRSFSKRHLAPSNLNLAYTRSEPYKHCVIDALFNPELLFDVQSEIIGGLSFTEKETDIYKVHQTGDLASLSYLSPTQLSLFPSLLRLRDALYSSVFRNFLREVTGCGPLSGTKQDMSVNSYKNGCHLLNHDDVIGTRRVSYILYIPITGTSGQQSVPWDPSWGGALELYPVTSVEGTLEPNFVFFEVQPGHSFHSVEEVVVGTPDDGKERLSISGWFHAAQLGEEGHDPEGDEETWRQNSSLYQLSSSSSHVPILSYPGTTTSSFDELTTLSDDELADLTPFLNPTYLQPPALRLLASKFAAESSIELHSFLEDSLASSLLSSLPSVDEIDGFGPSRSNKVPPHHSGSSAGDWDVKGPPHKHRYCILSESSRPITSQSHTESVRILRDIQTMLLPSAGFRAWLRLISTFLPLGFAVEARRFRPGLDYTLARASDEIRLDVVLGLTPPHEKVGSGGTWEDGNWGGWECYMAPHQGEDDPAVYRSGSRKTVNISHGTLDGGEEENGDDDDEGTLLTVHAGFNKLLIVLRDEGVLHFVKYVSASASGSRWDVCAEYSIETLNGDDDAEEASAGDM</sequence>
<dbReference type="GO" id="GO:0005737">
    <property type="term" value="C:cytoplasm"/>
    <property type="evidence" value="ECO:0007669"/>
    <property type="project" value="TreeGrafter"/>
</dbReference>
<comment type="catalytic activity">
    <reaction evidence="8">
        <text>[ribosomal protein uS12]-L-proline + 2-oxoglutarate + O2 = [ribosomal protein uS12]-(3S)-3-hydroxy-L-proline + succinate + CO2</text>
        <dbReference type="Rhea" id="RHEA:54156"/>
        <dbReference type="Rhea" id="RHEA-COMP:13816"/>
        <dbReference type="Rhea" id="RHEA-COMP:13818"/>
        <dbReference type="ChEBI" id="CHEBI:15379"/>
        <dbReference type="ChEBI" id="CHEBI:16526"/>
        <dbReference type="ChEBI" id="CHEBI:16810"/>
        <dbReference type="ChEBI" id="CHEBI:30031"/>
        <dbReference type="ChEBI" id="CHEBI:50342"/>
        <dbReference type="ChEBI" id="CHEBI:85428"/>
    </reaction>
</comment>
<feature type="compositionally biased region" description="Basic and acidic residues" evidence="9">
    <location>
        <begin position="41"/>
        <end position="51"/>
    </location>
</feature>
<evidence type="ECO:0000313" key="12">
    <source>
        <dbReference type="Proteomes" id="UP000886523"/>
    </source>
</evidence>
<evidence type="ECO:0000256" key="1">
    <source>
        <dbReference type="ARBA" id="ARBA00001961"/>
    </source>
</evidence>
<dbReference type="EMBL" id="MU129064">
    <property type="protein sequence ID" value="KAF9508132.1"/>
    <property type="molecule type" value="Genomic_DNA"/>
</dbReference>
<evidence type="ECO:0000256" key="3">
    <source>
        <dbReference type="ARBA" id="ARBA00022723"/>
    </source>
</evidence>
<dbReference type="OrthoDB" id="430522at2759"/>
<dbReference type="PANTHER" id="PTHR12117:SF0">
    <property type="entry name" value="PROLYL 3-HYDROXYLASE OGFOD1"/>
    <property type="match status" value="1"/>
</dbReference>
<dbReference type="InterPro" id="IPR039558">
    <property type="entry name" value="TPA1/OFD1_N"/>
</dbReference>
<feature type="region of interest" description="Disordered" evidence="9">
    <location>
        <begin position="1"/>
        <end position="69"/>
    </location>
</feature>
<keyword evidence="3" id="KW-0479">Metal-binding</keyword>
<dbReference type="Proteomes" id="UP000886523">
    <property type="component" value="Unassembled WGS sequence"/>
</dbReference>
<name>A0A9P6DNN7_9AGAM</name>
<keyword evidence="6" id="KW-0560">Oxidoreductase</keyword>
<dbReference type="Pfam" id="PF10637">
    <property type="entry name" value="Ofd1_CTDD"/>
    <property type="match status" value="1"/>
</dbReference>
<evidence type="ECO:0000256" key="7">
    <source>
        <dbReference type="ARBA" id="ARBA00023004"/>
    </source>
</evidence>
<comment type="cofactor">
    <cofactor evidence="1">
        <name>L-ascorbate</name>
        <dbReference type="ChEBI" id="CHEBI:38290"/>
    </cofactor>
</comment>
<gene>
    <name evidence="11" type="ORF">BS47DRAFT_1377768</name>
</gene>
<dbReference type="Gene3D" id="2.60.120.620">
    <property type="entry name" value="q2cbj1_9rhob like domain"/>
    <property type="match status" value="2"/>
</dbReference>
<dbReference type="AlphaFoldDB" id="A0A9P6DNN7"/>
<evidence type="ECO:0000256" key="5">
    <source>
        <dbReference type="ARBA" id="ARBA00022964"/>
    </source>
</evidence>
<evidence type="ECO:0000256" key="2">
    <source>
        <dbReference type="ARBA" id="ARBA00007443"/>
    </source>
</evidence>
<feature type="domain" description="Fe2OG dioxygenase" evidence="10">
    <location>
        <begin position="183"/>
        <end position="290"/>
    </location>
</feature>
<dbReference type="GO" id="GO:0031418">
    <property type="term" value="F:L-ascorbic acid binding"/>
    <property type="evidence" value="ECO:0007669"/>
    <property type="project" value="UniProtKB-KW"/>
</dbReference>